<gene>
    <name evidence="1" type="ORF">A3L08_06580</name>
</gene>
<dbReference type="AlphaFoldDB" id="A0A218P8A1"/>
<name>A0A218P8A1_9EURY</name>
<reference evidence="1 2" key="1">
    <citation type="submission" date="2016-04" db="EMBL/GenBank/DDBJ databases">
        <title>Complete genome sequence of Thermococcus pacificus type strain P4.</title>
        <authorList>
            <person name="Oger P.M."/>
        </authorList>
    </citation>
    <scope>NUCLEOTIDE SEQUENCE [LARGE SCALE GENOMIC DNA]</scope>
    <source>
        <strain evidence="1 2">P-4</strain>
    </source>
</reference>
<dbReference type="Proteomes" id="UP000197418">
    <property type="component" value="Chromosome"/>
</dbReference>
<proteinExistence type="predicted"/>
<organism evidence="1 2">
    <name type="scientific">Thermococcus pacificus</name>
    <dbReference type="NCBI Taxonomy" id="71998"/>
    <lineage>
        <taxon>Archaea</taxon>
        <taxon>Methanobacteriati</taxon>
        <taxon>Methanobacteriota</taxon>
        <taxon>Thermococci</taxon>
        <taxon>Thermococcales</taxon>
        <taxon>Thermococcaceae</taxon>
        <taxon>Thermococcus</taxon>
    </lineage>
</organism>
<keyword evidence="2" id="KW-1185">Reference proteome</keyword>
<sequence length="107" mass="12174">MIEEFRKHYGENLLGIALLGETWLVVLKEGDKVELLADAAETWEGLDVIAVPVSSIHNIHPEVFGDFQVLYDPEGIVSRSLERIMELRGAYPTLWNLKLIEVTEVKR</sequence>
<dbReference type="EMBL" id="CP015102">
    <property type="protein sequence ID" value="ASJ07011.1"/>
    <property type="molecule type" value="Genomic_DNA"/>
</dbReference>
<dbReference type="GeneID" id="33315919"/>
<dbReference type="RefSeq" id="WP_088854261.1">
    <property type="nucleotide sequence ID" value="NZ_CP015102.1"/>
</dbReference>
<evidence type="ECO:0000313" key="2">
    <source>
        <dbReference type="Proteomes" id="UP000197418"/>
    </source>
</evidence>
<dbReference type="OrthoDB" id="87283at2157"/>
<accession>A0A218P8A1</accession>
<protein>
    <submittedName>
        <fullName evidence="1">Uncharacterized protein</fullName>
    </submittedName>
</protein>
<evidence type="ECO:0000313" key="1">
    <source>
        <dbReference type="EMBL" id="ASJ07011.1"/>
    </source>
</evidence>
<dbReference type="KEGG" id="tpaf:A3L08_06580"/>